<name>A0A7V8NWY2_9BACT</name>
<dbReference type="EMBL" id="JACDQQ010002750">
    <property type="protein sequence ID" value="MBA0088926.1"/>
    <property type="molecule type" value="Genomic_DNA"/>
</dbReference>
<feature type="non-terminal residue" evidence="6">
    <location>
        <position position="115"/>
    </location>
</feature>
<evidence type="ECO:0000313" key="6">
    <source>
        <dbReference type="EMBL" id="MBA0088926.1"/>
    </source>
</evidence>
<dbReference type="GO" id="GO:0004674">
    <property type="term" value="F:protein serine/threonine kinase activity"/>
    <property type="evidence" value="ECO:0007669"/>
    <property type="project" value="TreeGrafter"/>
</dbReference>
<comment type="caution">
    <text evidence="6">The sequence shown here is derived from an EMBL/GenBank/DDBJ whole genome shotgun (WGS) entry which is preliminary data.</text>
</comment>
<feature type="domain" description="Protein kinase" evidence="5">
    <location>
        <begin position="25"/>
        <end position="115"/>
    </location>
</feature>
<reference evidence="6" key="1">
    <citation type="submission" date="2020-06" db="EMBL/GenBank/DDBJ databases">
        <title>Legume-microbial interactions unlock mineral nutrients during tropical forest succession.</title>
        <authorList>
            <person name="Epihov D.Z."/>
        </authorList>
    </citation>
    <scope>NUCLEOTIDE SEQUENCE [LARGE SCALE GENOMIC DNA]</scope>
    <source>
        <strain evidence="6">Pan2503</strain>
    </source>
</reference>
<evidence type="ECO:0000313" key="7">
    <source>
        <dbReference type="Proteomes" id="UP000567293"/>
    </source>
</evidence>
<dbReference type="Proteomes" id="UP000567293">
    <property type="component" value="Unassembled WGS sequence"/>
</dbReference>
<dbReference type="PANTHER" id="PTHR43289">
    <property type="entry name" value="MITOGEN-ACTIVATED PROTEIN KINASE KINASE KINASE 20-RELATED"/>
    <property type="match status" value="1"/>
</dbReference>
<evidence type="ECO:0000256" key="4">
    <source>
        <dbReference type="ARBA" id="ARBA00022840"/>
    </source>
</evidence>
<dbReference type="Gene3D" id="3.30.200.20">
    <property type="entry name" value="Phosphorylase Kinase, domain 1"/>
    <property type="match status" value="1"/>
</dbReference>
<protein>
    <submittedName>
        <fullName evidence="6">Protein kinase</fullName>
    </submittedName>
</protein>
<dbReference type="PROSITE" id="PS50011">
    <property type="entry name" value="PROTEIN_KINASE_DOM"/>
    <property type="match status" value="1"/>
</dbReference>
<evidence type="ECO:0000256" key="1">
    <source>
        <dbReference type="ARBA" id="ARBA00022679"/>
    </source>
</evidence>
<dbReference type="AlphaFoldDB" id="A0A7V8NWY2"/>
<dbReference type="GO" id="GO:0005524">
    <property type="term" value="F:ATP binding"/>
    <property type="evidence" value="ECO:0007669"/>
    <property type="project" value="UniProtKB-KW"/>
</dbReference>
<dbReference type="InterPro" id="IPR011009">
    <property type="entry name" value="Kinase-like_dom_sf"/>
</dbReference>
<dbReference type="SUPFAM" id="SSF56112">
    <property type="entry name" value="Protein kinase-like (PK-like)"/>
    <property type="match status" value="1"/>
</dbReference>
<organism evidence="6 7">
    <name type="scientific">Candidatus Acidiferrum panamense</name>
    <dbReference type="NCBI Taxonomy" id="2741543"/>
    <lineage>
        <taxon>Bacteria</taxon>
        <taxon>Pseudomonadati</taxon>
        <taxon>Acidobacteriota</taxon>
        <taxon>Terriglobia</taxon>
        <taxon>Candidatus Acidiferrales</taxon>
        <taxon>Candidatus Acidiferrum</taxon>
    </lineage>
</organism>
<evidence type="ECO:0000256" key="3">
    <source>
        <dbReference type="ARBA" id="ARBA00022777"/>
    </source>
</evidence>
<evidence type="ECO:0000256" key="2">
    <source>
        <dbReference type="ARBA" id="ARBA00022741"/>
    </source>
</evidence>
<dbReference type="PANTHER" id="PTHR43289:SF34">
    <property type="entry name" value="SERINE_THREONINE-PROTEIN KINASE YBDM-RELATED"/>
    <property type="match status" value="1"/>
</dbReference>
<sequence length="115" mass="12738">MTFLSDKALERLRSHQAPDLSGTRYTLGELIARGGMGAVYAAEDKKLGRRVALKVLDTPDGNGELTCRLMREARILAQLEHPGIVPVHDVGALPDGRVFYTMKFVEGLRLDKYIV</sequence>
<proteinExistence type="predicted"/>
<keyword evidence="4" id="KW-0067">ATP-binding</keyword>
<keyword evidence="2" id="KW-0547">Nucleotide-binding</keyword>
<gene>
    <name evidence="6" type="ORF">HRJ53_28390</name>
</gene>
<evidence type="ECO:0000259" key="5">
    <source>
        <dbReference type="PROSITE" id="PS50011"/>
    </source>
</evidence>
<keyword evidence="7" id="KW-1185">Reference proteome</keyword>
<keyword evidence="1" id="KW-0808">Transferase</keyword>
<dbReference type="InterPro" id="IPR000719">
    <property type="entry name" value="Prot_kinase_dom"/>
</dbReference>
<dbReference type="Pfam" id="PF00069">
    <property type="entry name" value="Pkinase"/>
    <property type="match status" value="1"/>
</dbReference>
<keyword evidence="3 6" id="KW-0418">Kinase</keyword>
<accession>A0A7V8NWY2</accession>